<sequence length="124" mass="14118">MTSPSPTSRQVSNGTRQSLNNPNHKDRPGCQCLQPRMYQPFPQHVSRTRHRRFLPLPPHNKPHLPRTETERGSVLLQAYICLSLICTPTRHFDYSTAITAKPPFCHLTAELQTARCCMDIEPTG</sequence>
<keyword evidence="3" id="KW-1185">Reference proteome</keyword>
<feature type="compositionally biased region" description="Polar residues" evidence="1">
    <location>
        <begin position="1"/>
        <end position="22"/>
    </location>
</feature>
<organism evidence="2 3">
    <name type="scientific">Caerostris darwini</name>
    <dbReference type="NCBI Taxonomy" id="1538125"/>
    <lineage>
        <taxon>Eukaryota</taxon>
        <taxon>Metazoa</taxon>
        <taxon>Ecdysozoa</taxon>
        <taxon>Arthropoda</taxon>
        <taxon>Chelicerata</taxon>
        <taxon>Arachnida</taxon>
        <taxon>Araneae</taxon>
        <taxon>Araneomorphae</taxon>
        <taxon>Entelegynae</taxon>
        <taxon>Araneoidea</taxon>
        <taxon>Araneidae</taxon>
        <taxon>Caerostris</taxon>
    </lineage>
</organism>
<evidence type="ECO:0000256" key="1">
    <source>
        <dbReference type="SAM" id="MobiDB-lite"/>
    </source>
</evidence>
<feature type="region of interest" description="Disordered" evidence="1">
    <location>
        <begin position="1"/>
        <end position="32"/>
    </location>
</feature>
<accession>A0AAV4S5J1</accession>
<comment type="caution">
    <text evidence="2">The sequence shown here is derived from an EMBL/GenBank/DDBJ whole genome shotgun (WGS) entry which is preliminary data.</text>
</comment>
<reference evidence="2 3" key="1">
    <citation type="submission" date="2021-06" db="EMBL/GenBank/DDBJ databases">
        <title>Caerostris darwini draft genome.</title>
        <authorList>
            <person name="Kono N."/>
            <person name="Arakawa K."/>
        </authorList>
    </citation>
    <scope>NUCLEOTIDE SEQUENCE [LARGE SCALE GENOMIC DNA]</scope>
</reference>
<name>A0AAV4S5J1_9ARAC</name>
<evidence type="ECO:0000313" key="2">
    <source>
        <dbReference type="EMBL" id="GIY27672.1"/>
    </source>
</evidence>
<protein>
    <submittedName>
        <fullName evidence="2">Uncharacterized protein</fullName>
    </submittedName>
</protein>
<dbReference type="Proteomes" id="UP001054837">
    <property type="component" value="Unassembled WGS sequence"/>
</dbReference>
<gene>
    <name evidence="2" type="ORF">CDAR_245791</name>
</gene>
<dbReference type="AlphaFoldDB" id="A0AAV4S5J1"/>
<dbReference type="EMBL" id="BPLQ01007069">
    <property type="protein sequence ID" value="GIY27672.1"/>
    <property type="molecule type" value="Genomic_DNA"/>
</dbReference>
<evidence type="ECO:0000313" key="3">
    <source>
        <dbReference type="Proteomes" id="UP001054837"/>
    </source>
</evidence>
<proteinExistence type="predicted"/>